<proteinExistence type="predicted"/>
<organism evidence="2">
    <name type="scientific">Setaria italica</name>
    <name type="common">Foxtail millet</name>
    <name type="synonym">Panicum italicum</name>
    <dbReference type="NCBI Taxonomy" id="4555"/>
    <lineage>
        <taxon>Eukaryota</taxon>
        <taxon>Viridiplantae</taxon>
        <taxon>Streptophyta</taxon>
        <taxon>Embryophyta</taxon>
        <taxon>Tracheophyta</taxon>
        <taxon>Spermatophyta</taxon>
        <taxon>Magnoliopsida</taxon>
        <taxon>Liliopsida</taxon>
        <taxon>Poales</taxon>
        <taxon>Poaceae</taxon>
        <taxon>PACMAD clade</taxon>
        <taxon>Panicoideae</taxon>
        <taxon>Panicodae</taxon>
        <taxon>Paniceae</taxon>
        <taxon>Cenchrinae</taxon>
        <taxon>Setaria</taxon>
    </lineage>
</organism>
<name>A0A368QUG6_SETIT</name>
<dbReference type="AlphaFoldDB" id="A0A368QUG6"/>
<feature type="compositionally biased region" description="Acidic residues" evidence="1">
    <location>
        <begin position="176"/>
        <end position="187"/>
    </location>
</feature>
<dbReference type="EMBL" id="CM003531">
    <property type="protein sequence ID" value="RCV21454.1"/>
    <property type="molecule type" value="Genomic_DNA"/>
</dbReference>
<dbReference type="OrthoDB" id="706329at2759"/>
<protein>
    <submittedName>
        <fullName evidence="2">Uncharacterized protein</fullName>
    </submittedName>
</protein>
<gene>
    <name evidence="2" type="ORF">SETIT_4G140600v2</name>
</gene>
<evidence type="ECO:0000313" key="2">
    <source>
        <dbReference type="EMBL" id="RCV21454.1"/>
    </source>
</evidence>
<feature type="region of interest" description="Disordered" evidence="1">
    <location>
        <begin position="1"/>
        <end position="26"/>
    </location>
</feature>
<reference evidence="2" key="2">
    <citation type="submission" date="2015-07" db="EMBL/GenBank/DDBJ databases">
        <authorList>
            <person name="Noorani M."/>
        </authorList>
    </citation>
    <scope>NUCLEOTIDE SEQUENCE</scope>
    <source>
        <strain evidence="2">Yugu1</strain>
    </source>
</reference>
<evidence type="ECO:0000256" key="1">
    <source>
        <dbReference type="SAM" id="MobiDB-lite"/>
    </source>
</evidence>
<feature type="region of interest" description="Disordered" evidence="1">
    <location>
        <begin position="134"/>
        <end position="187"/>
    </location>
</feature>
<sequence length="187" mass="19919">MAGHCSAHNRTGLTGHHGLPAAQGPSANSRTPVVVLPYPSFSPFIHPLSNQVIRGPWTFLQLHGPRQTMAIWPPALQQIQAAPLRWGTVFHSYTCMPLPSNAATTMGVVPPGLRTAYSVDRPGGVRADLTLQLGSAGGGSSAQKRTLQPLLEDGRQRKRAAAVLDGGNEGGHEGQEIDDDLDLELRL</sequence>
<reference evidence="2" key="1">
    <citation type="journal article" date="2012" name="Nat. Biotechnol.">
        <title>Reference genome sequence of the model plant Setaria.</title>
        <authorList>
            <person name="Bennetzen J.L."/>
            <person name="Schmutz J."/>
            <person name="Wang H."/>
            <person name="Percifield R."/>
            <person name="Hawkins J."/>
            <person name="Pontaroli A.C."/>
            <person name="Estep M."/>
            <person name="Feng L."/>
            <person name="Vaughn J.N."/>
            <person name="Grimwood J."/>
            <person name="Jenkins J."/>
            <person name="Barry K."/>
            <person name="Lindquist E."/>
            <person name="Hellsten U."/>
            <person name="Deshpande S."/>
            <person name="Wang X."/>
            <person name="Wu X."/>
            <person name="Mitros T."/>
            <person name="Triplett J."/>
            <person name="Yang X."/>
            <person name="Ye C.Y."/>
            <person name="Mauro-Herrera M."/>
            <person name="Wang L."/>
            <person name="Li P."/>
            <person name="Sharma M."/>
            <person name="Sharma R."/>
            <person name="Ronald P.C."/>
            <person name="Panaud O."/>
            <person name="Kellogg E.A."/>
            <person name="Brutnell T.P."/>
            <person name="Doust A.N."/>
            <person name="Tuskan G.A."/>
            <person name="Rokhsar D."/>
            <person name="Devos K.M."/>
        </authorList>
    </citation>
    <scope>NUCLEOTIDE SEQUENCE [LARGE SCALE GENOMIC DNA]</scope>
    <source>
        <strain evidence="2">Yugu1</strain>
    </source>
</reference>
<accession>A0A368QUG6</accession>